<protein>
    <recommendedName>
        <fullName evidence="4">DUF3035 domain-containing protein</fullName>
    </recommendedName>
</protein>
<name>A0ABW8UUS1_9RHOB</name>
<dbReference type="EMBL" id="JBHDIY010000002">
    <property type="protein sequence ID" value="MFL4470632.1"/>
    <property type="molecule type" value="Genomic_DNA"/>
</dbReference>
<keyword evidence="3" id="KW-1185">Reference proteome</keyword>
<comment type="caution">
    <text evidence="2">The sequence shown here is derived from an EMBL/GenBank/DDBJ whole genome shotgun (WGS) entry which is preliminary data.</text>
</comment>
<feature type="signal peptide" evidence="1">
    <location>
        <begin position="1"/>
        <end position="17"/>
    </location>
</feature>
<evidence type="ECO:0008006" key="4">
    <source>
        <dbReference type="Google" id="ProtNLM"/>
    </source>
</evidence>
<dbReference type="RefSeq" id="WP_407592480.1">
    <property type="nucleotide sequence ID" value="NZ_JBHDIY010000002.1"/>
</dbReference>
<evidence type="ECO:0000256" key="1">
    <source>
        <dbReference type="SAM" id="SignalP"/>
    </source>
</evidence>
<dbReference type="PROSITE" id="PS51257">
    <property type="entry name" value="PROKAR_LIPOPROTEIN"/>
    <property type="match status" value="1"/>
</dbReference>
<evidence type="ECO:0000313" key="2">
    <source>
        <dbReference type="EMBL" id="MFL4470632.1"/>
    </source>
</evidence>
<feature type="chain" id="PRO_5046835170" description="DUF3035 domain-containing protein" evidence="1">
    <location>
        <begin position="18"/>
        <end position="95"/>
    </location>
</feature>
<sequence length="95" mass="10269">MIRAATLFLFLTLAACAQFPELDGTVAPDLENADFPDLVPLEPLLARTAPVVADPVETSEALDARVAALRARAAALQRREIVDQDAENRLNTARN</sequence>
<accession>A0ABW8UUS1</accession>
<evidence type="ECO:0000313" key="3">
    <source>
        <dbReference type="Proteomes" id="UP001627408"/>
    </source>
</evidence>
<organism evidence="2 3">
    <name type="scientific">Tateyamaria armeniaca</name>
    <dbReference type="NCBI Taxonomy" id="2518930"/>
    <lineage>
        <taxon>Bacteria</taxon>
        <taxon>Pseudomonadati</taxon>
        <taxon>Pseudomonadota</taxon>
        <taxon>Alphaproteobacteria</taxon>
        <taxon>Rhodobacterales</taxon>
        <taxon>Roseobacteraceae</taxon>
        <taxon>Tateyamaria</taxon>
    </lineage>
</organism>
<gene>
    <name evidence="2" type="ORF">ACERZ8_12350</name>
</gene>
<proteinExistence type="predicted"/>
<reference evidence="2 3" key="1">
    <citation type="submission" date="2024-08" db="EMBL/GenBank/DDBJ databases">
        <title>Tateyamaria sp. nov., isolated from marine algae.</title>
        <authorList>
            <person name="Choi B.J."/>
            <person name="Kim J.M."/>
            <person name="Lee J.K."/>
            <person name="Choi D.G."/>
            <person name="Bayburt H."/>
            <person name="Baek J.H."/>
            <person name="Han D.M."/>
            <person name="Jeon C.O."/>
        </authorList>
    </citation>
    <scope>NUCLEOTIDE SEQUENCE [LARGE SCALE GENOMIC DNA]</scope>
    <source>
        <strain evidence="2 3">KMU-156</strain>
    </source>
</reference>
<dbReference type="Proteomes" id="UP001627408">
    <property type="component" value="Unassembled WGS sequence"/>
</dbReference>
<keyword evidence="1" id="KW-0732">Signal</keyword>